<dbReference type="SMART" id="SM00020">
    <property type="entry name" value="Tryp_SPc"/>
    <property type="match status" value="1"/>
</dbReference>
<dbReference type="EMBL" id="BAAAEI010000006">
    <property type="protein sequence ID" value="GAA0348757.1"/>
    <property type="molecule type" value="Genomic_DNA"/>
</dbReference>
<dbReference type="PRINTS" id="PR00722">
    <property type="entry name" value="CHYMOTRYPSIN"/>
</dbReference>
<feature type="chain" id="PRO_5045116471" description="Peptidase S1 domain-containing protein" evidence="1">
    <location>
        <begin position="21"/>
        <end position="264"/>
    </location>
</feature>
<dbReference type="RefSeq" id="WP_343842789.1">
    <property type="nucleotide sequence ID" value="NZ_BAAAEI010000006.1"/>
</dbReference>
<feature type="domain" description="Peptidase S1" evidence="2">
    <location>
        <begin position="50"/>
        <end position="263"/>
    </location>
</feature>
<dbReference type="InterPro" id="IPR043504">
    <property type="entry name" value="Peptidase_S1_PA_chymotrypsin"/>
</dbReference>
<reference evidence="4" key="1">
    <citation type="journal article" date="2019" name="Int. J. Syst. Evol. Microbiol.">
        <title>The Global Catalogue of Microorganisms (GCM) 10K type strain sequencing project: providing services to taxonomists for standard genome sequencing and annotation.</title>
        <authorList>
            <consortium name="The Broad Institute Genomics Platform"/>
            <consortium name="The Broad Institute Genome Sequencing Center for Infectious Disease"/>
            <person name="Wu L."/>
            <person name="Ma J."/>
        </authorList>
    </citation>
    <scope>NUCLEOTIDE SEQUENCE [LARGE SCALE GENOMIC DNA]</scope>
    <source>
        <strain evidence="4">JCM 13378</strain>
    </source>
</reference>
<dbReference type="Pfam" id="PF00089">
    <property type="entry name" value="Trypsin"/>
    <property type="match status" value="1"/>
</dbReference>
<dbReference type="PANTHER" id="PTHR24260:SF132">
    <property type="entry name" value="PEPTIDASE S1 DOMAIN-CONTAINING PROTEIN"/>
    <property type="match status" value="1"/>
</dbReference>
<dbReference type="InterPro" id="IPR001254">
    <property type="entry name" value="Trypsin_dom"/>
</dbReference>
<dbReference type="InterPro" id="IPR051333">
    <property type="entry name" value="CLIP_Serine_Protease"/>
</dbReference>
<evidence type="ECO:0000313" key="3">
    <source>
        <dbReference type="EMBL" id="GAA0348757.1"/>
    </source>
</evidence>
<dbReference type="PROSITE" id="PS50240">
    <property type="entry name" value="TRYPSIN_DOM"/>
    <property type="match status" value="1"/>
</dbReference>
<keyword evidence="4" id="KW-1185">Reference proteome</keyword>
<sequence>MRFWYLFFAVSLLLPNCSNAVVKRHDIPAEKYLVENAPEFLIDMPHEGHGVLIASQWIVTAAHVIFYDYTGKSIKIAGESYTIESVTKHPDYIEPDESLFKGDAAPLMTFLASRSDIALIKLSSPVSGIAPVKIYQEDNEVGQIVTVFGRGATGNGLIGEDLSTKSLRKTHSFHNKIDGAKGNWLTYKFDSPPNSLPLEGMHGSGDSGGASVIFLDGEPYLAGLSSWQYWQGDLSKFKGGLYGATAYQVRLSVYKDWILGVLAS</sequence>
<evidence type="ECO:0000313" key="4">
    <source>
        <dbReference type="Proteomes" id="UP001501757"/>
    </source>
</evidence>
<evidence type="ECO:0000256" key="1">
    <source>
        <dbReference type="SAM" id="SignalP"/>
    </source>
</evidence>
<dbReference type="SUPFAM" id="SSF50494">
    <property type="entry name" value="Trypsin-like serine proteases"/>
    <property type="match status" value="1"/>
</dbReference>
<dbReference type="PANTHER" id="PTHR24260">
    <property type="match status" value="1"/>
</dbReference>
<protein>
    <recommendedName>
        <fullName evidence="2">Peptidase S1 domain-containing protein</fullName>
    </recommendedName>
</protein>
<gene>
    <name evidence="3" type="ORF">GCM10009092_11410</name>
</gene>
<accession>A0ABP3GPT4</accession>
<dbReference type="Gene3D" id="2.40.10.10">
    <property type="entry name" value="Trypsin-like serine proteases"/>
    <property type="match status" value="1"/>
</dbReference>
<keyword evidence="1" id="KW-0732">Signal</keyword>
<dbReference type="InterPro" id="IPR009003">
    <property type="entry name" value="Peptidase_S1_PA"/>
</dbReference>
<evidence type="ECO:0000259" key="2">
    <source>
        <dbReference type="PROSITE" id="PS50240"/>
    </source>
</evidence>
<comment type="caution">
    <text evidence="3">The sequence shown here is derived from an EMBL/GenBank/DDBJ whole genome shotgun (WGS) entry which is preliminary data.</text>
</comment>
<name>A0ABP3GPT4_9ALTE</name>
<dbReference type="Proteomes" id="UP001501757">
    <property type="component" value="Unassembled WGS sequence"/>
</dbReference>
<proteinExistence type="predicted"/>
<feature type="signal peptide" evidence="1">
    <location>
        <begin position="1"/>
        <end position="20"/>
    </location>
</feature>
<dbReference type="InterPro" id="IPR001314">
    <property type="entry name" value="Peptidase_S1A"/>
</dbReference>
<organism evidence="3 4">
    <name type="scientific">Bowmanella denitrificans</name>
    <dbReference type="NCBI Taxonomy" id="366582"/>
    <lineage>
        <taxon>Bacteria</taxon>
        <taxon>Pseudomonadati</taxon>
        <taxon>Pseudomonadota</taxon>
        <taxon>Gammaproteobacteria</taxon>
        <taxon>Alteromonadales</taxon>
        <taxon>Alteromonadaceae</taxon>
        <taxon>Bowmanella</taxon>
    </lineage>
</organism>